<dbReference type="AlphaFoldDB" id="A0A3B4YL14"/>
<feature type="domain" description="Dynamin-type G" evidence="13">
    <location>
        <begin position="28"/>
        <end position="294"/>
    </location>
</feature>
<evidence type="ECO:0000313" key="14">
    <source>
        <dbReference type="Ensembl" id="ENSSLDP00000023544.1"/>
    </source>
</evidence>
<keyword evidence="8" id="KW-0378">Hydrolase</keyword>
<dbReference type="InterPro" id="IPR019762">
    <property type="entry name" value="Dynamin_GTPase_CS"/>
</dbReference>
<evidence type="ECO:0000256" key="12">
    <source>
        <dbReference type="RuleBase" id="RU003932"/>
    </source>
</evidence>
<dbReference type="PANTHER" id="PTHR11566:SF54">
    <property type="entry name" value="DYNAMIN-3"/>
    <property type="match status" value="1"/>
</dbReference>
<reference evidence="14" key="2">
    <citation type="submission" date="2025-09" db="UniProtKB">
        <authorList>
            <consortium name="Ensembl"/>
        </authorList>
    </citation>
    <scope>IDENTIFICATION</scope>
</reference>
<evidence type="ECO:0000256" key="4">
    <source>
        <dbReference type="ARBA" id="ARBA00022490"/>
    </source>
</evidence>
<keyword evidence="15" id="KW-1185">Reference proteome</keyword>
<comment type="subcellular location">
    <subcellularLocation>
        <location evidence="1">Cytoplasm</location>
    </subcellularLocation>
</comment>
<evidence type="ECO:0000256" key="11">
    <source>
        <dbReference type="ARBA" id="ARBA00031810"/>
    </source>
</evidence>
<evidence type="ECO:0000313" key="15">
    <source>
        <dbReference type="Proteomes" id="UP000261360"/>
    </source>
</evidence>
<dbReference type="InterPro" id="IPR045063">
    <property type="entry name" value="Dynamin_N"/>
</dbReference>
<accession>A0A3B4YL14</accession>
<protein>
    <recommendedName>
        <fullName evidence="3">Interferon-induced GTP-binding protein Mx</fullName>
        <ecNumber evidence="2">3.6.5.5</ecNumber>
    </recommendedName>
    <alternativeName>
        <fullName evidence="11">Interferon-inducible Mx protein</fullName>
    </alternativeName>
</protein>
<evidence type="ECO:0000256" key="9">
    <source>
        <dbReference type="ARBA" id="ARBA00023134"/>
    </source>
</evidence>
<keyword evidence="4" id="KW-0963">Cytoplasm</keyword>
<reference evidence="14" key="1">
    <citation type="submission" date="2025-08" db="UniProtKB">
        <authorList>
            <consortium name="Ensembl"/>
        </authorList>
    </citation>
    <scope>IDENTIFICATION</scope>
</reference>
<dbReference type="Gene3D" id="3.40.50.300">
    <property type="entry name" value="P-loop containing nucleotide triphosphate hydrolases"/>
    <property type="match status" value="1"/>
</dbReference>
<dbReference type="InterPro" id="IPR000375">
    <property type="entry name" value="Dynamin_stalk"/>
</dbReference>
<dbReference type="GO" id="GO:0005874">
    <property type="term" value="C:microtubule"/>
    <property type="evidence" value="ECO:0007669"/>
    <property type="project" value="UniProtKB-KW"/>
</dbReference>
<dbReference type="GO" id="GO:0008017">
    <property type="term" value="F:microtubule binding"/>
    <property type="evidence" value="ECO:0007669"/>
    <property type="project" value="TreeGrafter"/>
</dbReference>
<proteinExistence type="inferred from homology"/>
<evidence type="ECO:0000256" key="10">
    <source>
        <dbReference type="ARBA" id="ARBA00023175"/>
    </source>
</evidence>
<dbReference type="GO" id="GO:0005525">
    <property type="term" value="F:GTP binding"/>
    <property type="evidence" value="ECO:0007669"/>
    <property type="project" value="UniProtKB-KW"/>
</dbReference>
<keyword evidence="7 12" id="KW-0547">Nucleotide-binding</keyword>
<dbReference type="GO" id="GO:0016185">
    <property type="term" value="P:synaptic vesicle budding from presynaptic endocytic zone membrane"/>
    <property type="evidence" value="ECO:0007669"/>
    <property type="project" value="TreeGrafter"/>
</dbReference>
<evidence type="ECO:0000256" key="6">
    <source>
        <dbReference type="ARBA" id="ARBA00022701"/>
    </source>
</evidence>
<dbReference type="GeneTree" id="ENSGT00940000166903"/>
<keyword evidence="10" id="KW-0505">Motor protein</keyword>
<dbReference type="PANTHER" id="PTHR11566">
    <property type="entry name" value="DYNAMIN"/>
    <property type="match status" value="1"/>
</dbReference>
<dbReference type="InterPro" id="IPR022812">
    <property type="entry name" value="Dynamin"/>
</dbReference>
<evidence type="ECO:0000256" key="7">
    <source>
        <dbReference type="ARBA" id="ARBA00022741"/>
    </source>
</evidence>
<dbReference type="GO" id="GO:0031623">
    <property type="term" value="P:receptor internalization"/>
    <property type="evidence" value="ECO:0007669"/>
    <property type="project" value="TreeGrafter"/>
</dbReference>
<dbReference type="STRING" id="1841481.ENSSLDP00000023544"/>
<dbReference type="Proteomes" id="UP000261360">
    <property type="component" value="Unplaced"/>
</dbReference>
<evidence type="ECO:0000256" key="3">
    <source>
        <dbReference type="ARBA" id="ARBA00015210"/>
    </source>
</evidence>
<comment type="similarity">
    <text evidence="12">Belongs to the TRAFAC class dynamin-like GTPase superfamily. Dynamin/Fzo/YdjA family.</text>
</comment>
<sequence length="322" mass="36031">MGNHGMEDLIPLVNRLQDVMGRVGQSSSLHLPQIVVVGGQSAGKSSVLENFVGRDFLPRGSGIVTRRPLILQLLHADSEYGEFLHCQRKKFTDFDEIRKEIEEETRRLTGSNKGICPVPINLRIHSPHVLNLTLVDLPGITKVPVGDQPADIEYQIRDMIMQFICKDNCLVLAVTPANTDLANSDALKLAKDVDPQGQRTIGVITKLDLMDEGTDAREILENRLLPLRRGYIGVVNRSQKDIDGKKDIKAALLAEKKFFLSHPAYKHMAENMGTPYLQRTLNQVKDAHTSRKVNTLYDEVSLLLILIPPPSLMRSHNQITPR</sequence>
<dbReference type="PROSITE" id="PS51718">
    <property type="entry name" value="G_DYNAMIN_2"/>
    <property type="match status" value="1"/>
</dbReference>
<evidence type="ECO:0000256" key="5">
    <source>
        <dbReference type="ARBA" id="ARBA00022583"/>
    </source>
</evidence>
<dbReference type="GO" id="GO:0005886">
    <property type="term" value="C:plasma membrane"/>
    <property type="evidence" value="ECO:0007669"/>
    <property type="project" value="TreeGrafter"/>
</dbReference>
<evidence type="ECO:0000256" key="2">
    <source>
        <dbReference type="ARBA" id="ARBA00011980"/>
    </source>
</evidence>
<keyword evidence="5" id="KW-0254">Endocytosis</keyword>
<keyword evidence="9 12" id="KW-0342">GTP-binding</keyword>
<dbReference type="Pfam" id="PF00350">
    <property type="entry name" value="Dynamin_N"/>
    <property type="match status" value="1"/>
</dbReference>
<dbReference type="PRINTS" id="PR00195">
    <property type="entry name" value="DYNAMIN"/>
</dbReference>
<name>A0A3B4YL14_SERLL</name>
<dbReference type="InterPro" id="IPR001401">
    <property type="entry name" value="Dynamin_GTPase"/>
</dbReference>
<dbReference type="GO" id="GO:0005737">
    <property type="term" value="C:cytoplasm"/>
    <property type="evidence" value="ECO:0007669"/>
    <property type="project" value="UniProtKB-SubCell"/>
</dbReference>
<organism evidence="14 15">
    <name type="scientific">Seriola lalandi dorsalis</name>
    <dbReference type="NCBI Taxonomy" id="1841481"/>
    <lineage>
        <taxon>Eukaryota</taxon>
        <taxon>Metazoa</taxon>
        <taxon>Chordata</taxon>
        <taxon>Craniata</taxon>
        <taxon>Vertebrata</taxon>
        <taxon>Euteleostomi</taxon>
        <taxon>Actinopterygii</taxon>
        <taxon>Neopterygii</taxon>
        <taxon>Teleostei</taxon>
        <taxon>Neoteleostei</taxon>
        <taxon>Acanthomorphata</taxon>
        <taxon>Carangaria</taxon>
        <taxon>Carangiformes</taxon>
        <taxon>Carangidae</taxon>
        <taxon>Seriola</taxon>
    </lineage>
</organism>
<keyword evidence="6" id="KW-0493">Microtubule</keyword>
<dbReference type="SUPFAM" id="SSF52540">
    <property type="entry name" value="P-loop containing nucleoside triphosphate hydrolases"/>
    <property type="match status" value="1"/>
</dbReference>
<dbReference type="CDD" id="cd08771">
    <property type="entry name" value="DLP_1"/>
    <property type="match status" value="1"/>
</dbReference>
<dbReference type="FunFam" id="3.40.50.300:FF:000045">
    <property type="entry name" value="dynamin-1 isoform X2"/>
    <property type="match status" value="1"/>
</dbReference>
<dbReference type="GO" id="GO:0003924">
    <property type="term" value="F:GTPase activity"/>
    <property type="evidence" value="ECO:0007669"/>
    <property type="project" value="InterPro"/>
</dbReference>
<dbReference type="SMART" id="SM00053">
    <property type="entry name" value="DYNc"/>
    <property type="match status" value="1"/>
</dbReference>
<dbReference type="GO" id="GO:0098793">
    <property type="term" value="C:presynapse"/>
    <property type="evidence" value="ECO:0007669"/>
    <property type="project" value="GOC"/>
</dbReference>
<evidence type="ECO:0000256" key="8">
    <source>
        <dbReference type="ARBA" id="ARBA00022801"/>
    </source>
</evidence>
<evidence type="ECO:0000259" key="13">
    <source>
        <dbReference type="PROSITE" id="PS51718"/>
    </source>
</evidence>
<dbReference type="InterPro" id="IPR030381">
    <property type="entry name" value="G_DYNAMIN_dom"/>
</dbReference>
<evidence type="ECO:0000256" key="1">
    <source>
        <dbReference type="ARBA" id="ARBA00004496"/>
    </source>
</evidence>
<dbReference type="PROSITE" id="PS00410">
    <property type="entry name" value="G_DYNAMIN_1"/>
    <property type="match status" value="1"/>
</dbReference>
<dbReference type="InterPro" id="IPR027417">
    <property type="entry name" value="P-loop_NTPase"/>
</dbReference>
<dbReference type="Pfam" id="PF01031">
    <property type="entry name" value="Dynamin_M"/>
    <property type="match status" value="1"/>
</dbReference>
<dbReference type="Ensembl" id="ENSSLDT00000024301.1">
    <property type="protein sequence ID" value="ENSSLDP00000023544.1"/>
    <property type="gene ID" value="ENSSLDG00000018368.1"/>
</dbReference>
<dbReference type="EC" id="3.6.5.5" evidence="2"/>